<proteinExistence type="predicted"/>
<dbReference type="Proteomes" id="UP000694393">
    <property type="component" value="Unplaced"/>
</dbReference>
<keyword evidence="2" id="KW-1185">Reference proteome</keyword>
<sequence length="59" mass="6644">MEKCPSREIPRRLLAKLGKMDMKRLAHHFSMAAAEFDKESGFSGKQFITPAVLDCSAIF</sequence>
<dbReference type="AlphaFoldDB" id="A0A8C8R683"/>
<reference evidence="1" key="2">
    <citation type="submission" date="2025-09" db="UniProtKB">
        <authorList>
            <consortium name="Ensembl"/>
        </authorList>
    </citation>
    <scope>IDENTIFICATION</scope>
</reference>
<reference evidence="1" key="1">
    <citation type="submission" date="2025-08" db="UniProtKB">
        <authorList>
            <consortium name="Ensembl"/>
        </authorList>
    </citation>
    <scope>IDENTIFICATION</scope>
</reference>
<organism evidence="1 2">
    <name type="scientific">Pelusios castaneus</name>
    <name type="common">West African mud turtle</name>
    <dbReference type="NCBI Taxonomy" id="367368"/>
    <lineage>
        <taxon>Eukaryota</taxon>
        <taxon>Metazoa</taxon>
        <taxon>Chordata</taxon>
        <taxon>Craniata</taxon>
        <taxon>Vertebrata</taxon>
        <taxon>Euteleostomi</taxon>
        <taxon>Archelosauria</taxon>
        <taxon>Testudinata</taxon>
        <taxon>Testudines</taxon>
        <taxon>Pleurodira</taxon>
        <taxon>Pelomedusidae</taxon>
        <taxon>Pelusios</taxon>
    </lineage>
</organism>
<evidence type="ECO:0000313" key="1">
    <source>
        <dbReference type="Ensembl" id="ENSPCEP00000000713.1"/>
    </source>
</evidence>
<evidence type="ECO:0000313" key="2">
    <source>
        <dbReference type="Proteomes" id="UP000694393"/>
    </source>
</evidence>
<accession>A0A8C8R683</accession>
<protein>
    <submittedName>
        <fullName evidence="1">Uncharacterized protein</fullName>
    </submittedName>
</protein>
<name>A0A8C8R683_9SAUR</name>
<dbReference type="Ensembl" id="ENSPCET00000000737.1">
    <property type="protein sequence ID" value="ENSPCEP00000000713.1"/>
    <property type="gene ID" value="ENSPCEG00000000618.1"/>
</dbReference>